<dbReference type="RefSeq" id="WP_133245801.1">
    <property type="nucleotide sequence ID" value="NZ_BFBR01000008.1"/>
</dbReference>
<feature type="transmembrane region" description="Helical" evidence="1">
    <location>
        <begin position="46"/>
        <end position="65"/>
    </location>
</feature>
<keyword evidence="1" id="KW-1133">Transmembrane helix</keyword>
<keyword evidence="1" id="KW-0472">Membrane</keyword>
<dbReference type="EMBL" id="BFBR01000008">
    <property type="protein sequence ID" value="GBF58782.1"/>
    <property type="molecule type" value="Genomic_DNA"/>
</dbReference>
<keyword evidence="3" id="KW-1185">Reference proteome</keyword>
<evidence type="ECO:0000313" key="2">
    <source>
        <dbReference type="EMBL" id="GBF58782.1"/>
    </source>
</evidence>
<organism evidence="2 3">
    <name type="scientific">Candidatus Phycosocius bacilliformis</name>
    <dbReference type="NCBI Taxonomy" id="1445552"/>
    <lineage>
        <taxon>Bacteria</taxon>
        <taxon>Pseudomonadati</taxon>
        <taxon>Pseudomonadota</taxon>
        <taxon>Alphaproteobacteria</taxon>
        <taxon>Caulobacterales</taxon>
        <taxon>Caulobacterales incertae sedis</taxon>
        <taxon>Candidatus Phycosocius</taxon>
    </lineage>
</organism>
<feature type="transmembrane region" description="Helical" evidence="1">
    <location>
        <begin position="197"/>
        <end position="215"/>
    </location>
</feature>
<protein>
    <submittedName>
        <fullName evidence="2">Uncharacterized protein</fullName>
    </submittedName>
</protein>
<feature type="transmembrane region" description="Helical" evidence="1">
    <location>
        <begin position="12"/>
        <end position="34"/>
    </location>
</feature>
<sequence length="375" mass="41777">MNSFQAKIGPPRIFLGIIAIGYALINIAFVMLTRGEFEPLRHLDEVLALAFGLLNLIQELILSLFRNRFIVVEMNEQGLFDRRIMSERLAWEDIEWIDPHPGGVPDRLRVKAEVRLTPFGAVRNRLLRLIRYLPPGEVIVTFGGLNKAAAQAAAWLADHQPRLIPDAWKIATVQHAGAIPTEHRDICLRAFVYPRAWLGYLVSGVIVVAVLFALVPKLVATSMVNGKVSEDLAQFALISLIAAAAIIGGIVLVLTYVRLSSARDGVIILSQTGLTDIRISSQFIPWNHIDHVTFHWLNDGRLVNESIAVEVKLQEGIKLKPPEGGVFWLAHLFRQIAKPELFDVRHAGTTTSVSEIIDHIERHNLPVALSEIARN</sequence>
<dbReference type="Proteomes" id="UP000245086">
    <property type="component" value="Unassembled WGS sequence"/>
</dbReference>
<evidence type="ECO:0000256" key="1">
    <source>
        <dbReference type="SAM" id="Phobius"/>
    </source>
</evidence>
<feature type="transmembrane region" description="Helical" evidence="1">
    <location>
        <begin position="235"/>
        <end position="257"/>
    </location>
</feature>
<proteinExistence type="predicted"/>
<reference evidence="2 3" key="1">
    <citation type="journal article" date="2018" name="Genome Announc.">
        <title>Draft Genome Sequence of "Candidatus Phycosocius bacilliformis," an Alphaproteobacterial Ectosymbiont of the Hydrocarbon-Producing Green Alga Botryococcus braunii.</title>
        <authorList>
            <person name="Tanabe Y."/>
            <person name="Yamaguchi H."/>
            <person name="Watanabe M.M."/>
        </authorList>
    </citation>
    <scope>NUCLEOTIDE SEQUENCE [LARGE SCALE GENOMIC DNA]</scope>
    <source>
        <strain evidence="2 3">BOTRYCO-2</strain>
    </source>
</reference>
<keyword evidence="1" id="KW-0812">Transmembrane</keyword>
<dbReference type="OrthoDB" id="8398536at2"/>
<dbReference type="AlphaFoldDB" id="A0A2P2ECJ4"/>
<comment type="caution">
    <text evidence="2">The sequence shown here is derived from an EMBL/GenBank/DDBJ whole genome shotgun (WGS) entry which is preliminary data.</text>
</comment>
<accession>A0A2P2ECJ4</accession>
<gene>
    <name evidence="2" type="ORF">PbB2_02470</name>
</gene>
<evidence type="ECO:0000313" key="3">
    <source>
        <dbReference type="Proteomes" id="UP000245086"/>
    </source>
</evidence>
<name>A0A2P2ECJ4_9PROT</name>